<dbReference type="AlphaFoldDB" id="I4BIC3"/>
<evidence type="ECO:0000313" key="3">
    <source>
        <dbReference type="EMBL" id="AFM17030.1"/>
    </source>
</evidence>
<keyword evidence="1 2" id="KW-0732">Signal</keyword>
<dbReference type="Proteomes" id="UP000006057">
    <property type="component" value="Chromosome"/>
</dbReference>
<dbReference type="eggNOG" id="ENOG5031IPM">
    <property type="taxonomic scope" value="Bacteria"/>
</dbReference>
<gene>
    <name evidence="3" type="ordered locus">Mycch_2253</name>
</gene>
<dbReference type="InterPro" id="IPR015286">
    <property type="entry name" value="Porin_fam_mycobact-type"/>
</dbReference>
<dbReference type="STRING" id="710421.Mycch_2253"/>
<dbReference type="EMBL" id="CP003053">
    <property type="protein sequence ID" value="AFM17030.1"/>
    <property type="molecule type" value="Genomic_DNA"/>
</dbReference>
<accession>I4BIC3</accession>
<dbReference type="Gene3D" id="2.60.40.1650">
    <property type="entry name" value="Porin MspA (Ig-like beta-sandwich domain)"/>
    <property type="match status" value="2"/>
</dbReference>
<evidence type="ECO:0000313" key="4">
    <source>
        <dbReference type="Proteomes" id="UP000006057"/>
    </source>
</evidence>
<dbReference type="OrthoDB" id="4748350at2"/>
<proteinExistence type="predicted"/>
<dbReference type="PATRIC" id="fig|710421.3.peg.2248"/>
<evidence type="ECO:0000256" key="2">
    <source>
        <dbReference type="SAM" id="SignalP"/>
    </source>
</evidence>
<sequence precursor="true">MRTRIRCRSRKRGRCSALFLCGCTVLVAAGTPRAAAEPDVPPPQPAQPVVADQTPDIGAVPSAAPGVLNTPDGRVVTVAGSNETLRPVAPLTTAVSSREYLVGGTFTVKVSGSGTTAPTGGSLDAGIQIGCGIIADETEVNPSAGLAPGIGIPLTRSNSTLGASLGLQGKVYLKPGQVNVISLSKKSFEGGEARVTFTDIRAKIDQCAGQSFIRTFATATSSTANSEDIITYLGVTKAV</sequence>
<reference evidence="3 4" key="1">
    <citation type="submission" date="2012-06" db="EMBL/GenBank/DDBJ databases">
        <title>Complete sequence of chromosome of Mycobacterium chubuense NBB4.</title>
        <authorList>
            <consortium name="US DOE Joint Genome Institute"/>
            <person name="Lucas S."/>
            <person name="Han J."/>
            <person name="Lapidus A."/>
            <person name="Cheng J.-F."/>
            <person name="Goodwin L."/>
            <person name="Pitluck S."/>
            <person name="Peters L."/>
            <person name="Mikhailova N."/>
            <person name="Teshima H."/>
            <person name="Detter J.C."/>
            <person name="Han C."/>
            <person name="Tapia R."/>
            <person name="Land M."/>
            <person name="Hauser L."/>
            <person name="Kyrpides N."/>
            <person name="Ivanova N."/>
            <person name="Pagani I."/>
            <person name="Mattes T."/>
            <person name="Holmes A."/>
            <person name="Rutledge P."/>
            <person name="Paulsen I."/>
            <person name="Coleman N."/>
            <person name="Woyke T."/>
        </authorList>
    </citation>
    <scope>NUCLEOTIDE SEQUENCE [LARGE SCALE GENOMIC DNA]</scope>
    <source>
        <strain evidence="3 4">NBB4</strain>
    </source>
</reference>
<dbReference type="KEGG" id="mcb:Mycch_2253"/>
<dbReference type="HOGENOM" id="CLU_089957_2_0_11"/>
<dbReference type="SUPFAM" id="SSF56959">
    <property type="entry name" value="Leukocidin-like"/>
    <property type="match status" value="1"/>
</dbReference>
<organism evidence="3 4">
    <name type="scientific">Mycolicibacterium chubuense (strain NBB4)</name>
    <name type="common">Mycobacterium chubuense</name>
    <dbReference type="NCBI Taxonomy" id="710421"/>
    <lineage>
        <taxon>Bacteria</taxon>
        <taxon>Bacillati</taxon>
        <taxon>Actinomycetota</taxon>
        <taxon>Actinomycetes</taxon>
        <taxon>Mycobacteriales</taxon>
        <taxon>Mycobacteriaceae</taxon>
        <taxon>Mycolicibacterium</taxon>
    </lineage>
</organism>
<feature type="signal peptide" evidence="2">
    <location>
        <begin position="1"/>
        <end position="28"/>
    </location>
</feature>
<name>I4BIC3_MYCCN</name>
<dbReference type="Pfam" id="PF09203">
    <property type="entry name" value="MspA"/>
    <property type="match status" value="1"/>
</dbReference>
<dbReference type="RefSeq" id="WP_014815510.1">
    <property type="nucleotide sequence ID" value="NC_018027.1"/>
</dbReference>
<keyword evidence="4" id="KW-1185">Reference proteome</keyword>
<protein>
    <submittedName>
        <fullName evidence="3">MspA protein</fullName>
    </submittedName>
</protein>
<feature type="chain" id="PRO_5039528998" evidence="2">
    <location>
        <begin position="29"/>
        <end position="239"/>
    </location>
</feature>
<dbReference type="InterPro" id="IPR036435">
    <property type="entry name" value="Leukocidin/porin_MspA_sf"/>
</dbReference>
<evidence type="ECO:0000256" key="1">
    <source>
        <dbReference type="ARBA" id="ARBA00022729"/>
    </source>
</evidence>